<comment type="caution">
    <text evidence="2">The sequence shown here is derived from an EMBL/GenBank/DDBJ whole genome shotgun (WGS) entry which is preliminary data.</text>
</comment>
<dbReference type="InterPro" id="IPR031709">
    <property type="entry name" value="PutAbiC"/>
</dbReference>
<gene>
    <name evidence="2" type="ORF">CXK91_07915</name>
</gene>
<accession>A0A2S4APG5</accession>
<dbReference type="RefSeq" id="WP_103455627.1">
    <property type="nucleotide sequence ID" value="NZ_JAMOHQ010000006.1"/>
</dbReference>
<evidence type="ECO:0000256" key="1">
    <source>
        <dbReference type="SAM" id="Phobius"/>
    </source>
</evidence>
<dbReference type="EMBL" id="PPXG01000003">
    <property type="protein sequence ID" value="POH83152.1"/>
    <property type="molecule type" value="Genomic_DNA"/>
</dbReference>
<dbReference type="AlphaFoldDB" id="A0A2S4APG5"/>
<keyword evidence="1" id="KW-0812">Transmembrane</keyword>
<keyword evidence="1" id="KW-1133">Transmembrane helix</keyword>
<dbReference type="Pfam" id="PF16872">
    <property type="entry name" value="putAbiC"/>
    <property type="match status" value="1"/>
</dbReference>
<dbReference type="Proteomes" id="UP000237068">
    <property type="component" value="Unassembled WGS sequence"/>
</dbReference>
<feature type="transmembrane region" description="Helical" evidence="1">
    <location>
        <begin position="42"/>
        <end position="65"/>
    </location>
</feature>
<dbReference type="OrthoDB" id="6422829at2"/>
<evidence type="ECO:0008006" key="4">
    <source>
        <dbReference type="Google" id="ProtNLM"/>
    </source>
</evidence>
<evidence type="ECO:0000313" key="3">
    <source>
        <dbReference type="Proteomes" id="UP000237068"/>
    </source>
</evidence>
<sequence length="363" mass="40909">MMDWFKNKFYKVNSYLDQKYPDFEAMFSESGENKIGLSLNKVLFKVLSLAVLSAGLLLLINLTLITFTDRGGVFGDFLGGVLNPILTFFTLFGLIATIVIQRQELRLARHEYEKTADALSTQAIETTFFNILDLHHKIVDNLKVDLEELTYRSEAENALKGITASIINSQLGINVSSRRSKVEGRAVFEEILAFLSVEAKTPEDALDRYKNIQKHHNHILGHYFRNLYQALKVIDGYEENKLTYQEKRKYSSILRAQLSTKELALLFVNCLEGVSDSGQFRNLLVEFQMLEHLPIQKNKNGYSLAGSKTAIASEDMLLQYKEKKNIGISLTKYYGGAFGTNGGVPYNLRPTKSSQSAADASVD</sequence>
<proteinExistence type="predicted"/>
<reference evidence="2 3" key="1">
    <citation type="submission" date="2018-01" db="EMBL/GenBank/DDBJ databases">
        <title>Denitrification phenotypes of diverse strains of Pseudomonas stutzeri.</title>
        <authorList>
            <person name="Milligan D.A."/>
            <person name="Bergaust L."/>
            <person name="Bakken L.R."/>
            <person name="Frostegard A."/>
        </authorList>
    </citation>
    <scope>NUCLEOTIDE SEQUENCE [LARGE SCALE GENOMIC DNA]</scope>
    <source>
        <strain evidence="2 3">24a13</strain>
    </source>
</reference>
<evidence type="ECO:0000313" key="2">
    <source>
        <dbReference type="EMBL" id="POH83152.1"/>
    </source>
</evidence>
<feature type="transmembrane region" description="Helical" evidence="1">
    <location>
        <begin position="77"/>
        <end position="100"/>
    </location>
</feature>
<protein>
    <recommendedName>
        <fullName evidence="4">Phage abortive infection protein</fullName>
    </recommendedName>
</protein>
<keyword evidence="1" id="KW-0472">Membrane</keyword>
<organism evidence="2 3">
    <name type="scientific">Stutzerimonas stutzeri</name>
    <name type="common">Pseudomonas stutzeri</name>
    <dbReference type="NCBI Taxonomy" id="316"/>
    <lineage>
        <taxon>Bacteria</taxon>
        <taxon>Pseudomonadati</taxon>
        <taxon>Pseudomonadota</taxon>
        <taxon>Gammaproteobacteria</taxon>
        <taxon>Pseudomonadales</taxon>
        <taxon>Pseudomonadaceae</taxon>
        <taxon>Stutzerimonas</taxon>
    </lineage>
</organism>
<name>A0A2S4APG5_STUST</name>